<reference evidence="5 6" key="1">
    <citation type="submission" date="2020-07" db="EMBL/GenBank/DDBJ databases">
        <title>Sequencing the genomes of 1000 actinobacteria strains.</title>
        <authorList>
            <person name="Klenk H.-P."/>
        </authorList>
    </citation>
    <scope>NUCLEOTIDE SEQUENCE [LARGE SCALE GENOMIC DNA]</scope>
    <source>
        <strain evidence="5 6">DSM 22083</strain>
    </source>
</reference>
<dbReference type="SMART" id="SM00563">
    <property type="entry name" value="PlsC"/>
    <property type="match status" value="1"/>
</dbReference>
<feature type="domain" description="Phospholipid/glycerol acyltransferase" evidence="4">
    <location>
        <begin position="32"/>
        <end position="151"/>
    </location>
</feature>
<proteinExistence type="predicted"/>
<dbReference type="EMBL" id="JACCBU010000001">
    <property type="protein sequence ID" value="NYE74819.1"/>
    <property type="molecule type" value="Genomic_DNA"/>
</dbReference>
<keyword evidence="2 5" id="KW-0012">Acyltransferase</keyword>
<dbReference type="GO" id="GO:0003841">
    <property type="term" value="F:1-acylglycerol-3-phosphate O-acyltransferase activity"/>
    <property type="evidence" value="ECO:0007669"/>
    <property type="project" value="UniProtKB-EC"/>
</dbReference>
<accession>A0A7Y9LCG9</accession>
<keyword evidence="6" id="KW-1185">Reference proteome</keyword>
<dbReference type="CDD" id="cd07989">
    <property type="entry name" value="LPLAT_AGPAT-like"/>
    <property type="match status" value="1"/>
</dbReference>
<organism evidence="5 6">
    <name type="scientific">Microlunatus parietis</name>
    <dbReference type="NCBI Taxonomy" id="682979"/>
    <lineage>
        <taxon>Bacteria</taxon>
        <taxon>Bacillati</taxon>
        <taxon>Actinomycetota</taxon>
        <taxon>Actinomycetes</taxon>
        <taxon>Propionibacteriales</taxon>
        <taxon>Propionibacteriaceae</taxon>
        <taxon>Microlunatus</taxon>
    </lineage>
</organism>
<dbReference type="Pfam" id="PF01553">
    <property type="entry name" value="Acyltransferase"/>
    <property type="match status" value="1"/>
</dbReference>
<dbReference type="RefSeq" id="WP_246323341.1">
    <property type="nucleotide sequence ID" value="NZ_JACCBU010000001.1"/>
</dbReference>
<gene>
    <name evidence="5" type="ORF">BKA15_006148</name>
</gene>
<keyword evidence="1 5" id="KW-0808">Transferase</keyword>
<sequence length="264" mass="28777">MVLKWLIVRPLVKVLFKPWMEGEENIPAKGPVLIASNHLSAGETFLIPAMIRRSMSFPAKIELFQGKSLPERLLGLFLRSIGIRPIDRSGGRVSASDMDQVADILREGGVLGIFPEGTRSPDGRLYKGKTGVARLVLQTGASVVPAAMINTHLVPTKLFGIPWMHRPGLRFGKPLRFDQYAAAGNDREVLRWITDEVMNSIMELSGQVYVDAYAASVKSAEEEGRELKAPVLERPGAGGRVPPLPGDRPAAPPGSPSRDADRAR</sequence>
<dbReference type="PANTHER" id="PTHR10434:SF11">
    <property type="entry name" value="1-ACYL-SN-GLYCEROL-3-PHOSPHATE ACYLTRANSFERASE"/>
    <property type="match status" value="1"/>
</dbReference>
<name>A0A7Y9LCG9_9ACTN</name>
<evidence type="ECO:0000313" key="6">
    <source>
        <dbReference type="Proteomes" id="UP000569914"/>
    </source>
</evidence>
<comment type="caution">
    <text evidence="5">The sequence shown here is derived from an EMBL/GenBank/DDBJ whole genome shotgun (WGS) entry which is preliminary data.</text>
</comment>
<evidence type="ECO:0000256" key="2">
    <source>
        <dbReference type="ARBA" id="ARBA00023315"/>
    </source>
</evidence>
<feature type="region of interest" description="Disordered" evidence="3">
    <location>
        <begin position="224"/>
        <end position="264"/>
    </location>
</feature>
<dbReference type="EC" id="2.3.1.51" evidence="5"/>
<dbReference type="GO" id="GO:0006654">
    <property type="term" value="P:phosphatidic acid biosynthetic process"/>
    <property type="evidence" value="ECO:0007669"/>
    <property type="project" value="TreeGrafter"/>
</dbReference>
<dbReference type="AlphaFoldDB" id="A0A7Y9LCG9"/>
<dbReference type="PANTHER" id="PTHR10434">
    <property type="entry name" value="1-ACYL-SN-GLYCEROL-3-PHOSPHATE ACYLTRANSFERASE"/>
    <property type="match status" value="1"/>
</dbReference>
<protein>
    <submittedName>
        <fullName evidence="5">1-acyl-sn-glycerol-3-phosphate acyltransferase</fullName>
        <ecNumber evidence="5">2.3.1.51</ecNumber>
    </submittedName>
</protein>
<dbReference type="SUPFAM" id="SSF69593">
    <property type="entry name" value="Glycerol-3-phosphate (1)-acyltransferase"/>
    <property type="match status" value="1"/>
</dbReference>
<evidence type="ECO:0000256" key="3">
    <source>
        <dbReference type="SAM" id="MobiDB-lite"/>
    </source>
</evidence>
<dbReference type="GO" id="GO:0005886">
    <property type="term" value="C:plasma membrane"/>
    <property type="evidence" value="ECO:0007669"/>
    <property type="project" value="TreeGrafter"/>
</dbReference>
<evidence type="ECO:0000259" key="4">
    <source>
        <dbReference type="SMART" id="SM00563"/>
    </source>
</evidence>
<evidence type="ECO:0000313" key="5">
    <source>
        <dbReference type="EMBL" id="NYE74819.1"/>
    </source>
</evidence>
<evidence type="ECO:0000256" key="1">
    <source>
        <dbReference type="ARBA" id="ARBA00022679"/>
    </source>
</evidence>
<dbReference type="InterPro" id="IPR002123">
    <property type="entry name" value="Plipid/glycerol_acylTrfase"/>
</dbReference>
<dbReference type="Proteomes" id="UP000569914">
    <property type="component" value="Unassembled WGS sequence"/>
</dbReference>
<feature type="compositionally biased region" description="Pro residues" evidence="3">
    <location>
        <begin position="242"/>
        <end position="255"/>
    </location>
</feature>